<evidence type="ECO:0000313" key="9">
    <source>
        <dbReference type="EMBL" id="KAF6235751.1"/>
    </source>
</evidence>
<name>A0A8H6FVV9_9LECA</name>
<comment type="subcellular location">
    <subcellularLocation>
        <location evidence="1">Membrane</location>
        <topology evidence="1">Multi-pass membrane protein</topology>
    </subcellularLocation>
</comment>
<gene>
    <name evidence="9" type="ORF">HO173_005946</name>
</gene>
<dbReference type="InterPro" id="IPR052337">
    <property type="entry name" value="SAT4-like"/>
</dbReference>
<evidence type="ECO:0000256" key="7">
    <source>
        <dbReference type="SAM" id="Phobius"/>
    </source>
</evidence>
<dbReference type="PANTHER" id="PTHR33048:SF158">
    <property type="entry name" value="MEMBRANE PROTEIN PTH11-LIKE, PUTATIVE-RELATED"/>
    <property type="match status" value="1"/>
</dbReference>
<evidence type="ECO:0000256" key="1">
    <source>
        <dbReference type="ARBA" id="ARBA00004141"/>
    </source>
</evidence>
<feature type="transmembrane region" description="Helical" evidence="7">
    <location>
        <begin position="36"/>
        <end position="56"/>
    </location>
</feature>
<feature type="compositionally biased region" description="Polar residues" evidence="6">
    <location>
        <begin position="340"/>
        <end position="359"/>
    </location>
</feature>
<dbReference type="GO" id="GO:0016020">
    <property type="term" value="C:membrane"/>
    <property type="evidence" value="ECO:0007669"/>
    <property type="project" value="UniProtKB-SubCell"/>
</dbReference>
<organism evidence="9 10">
    <name type="scientific">Letharia columbiana</name>
    <dbReference type="NCBI Taxonomy" id="112416"/>
    <lineage>
        <taxon>Eukaryota</taxon>
        <taxon>Fungi</taxon>
        <taxon>Dikarya</taxon>
        <taxon>Ascomycota</taxon>
        <taxon>Pezizomycotina</taxon>
        <taxon>Lecanoromycetes</taxon>
        <taxon>OSLEUM clade</taxon>
        <taxon>Lecanoromycetidae</taxon>
        <taxon>Lecanorales</taxon>
        <taxon>Lecanorineae</taxon>
        <taxon>Parmeliaceae</taxon>
        <taxon>Letharia</taxon>
    </lineage>
</organism>
<evidence type="ECO:0000256" key="2">
    <source>
        <dbReference type="ARBA" id="ARBA00022692"/>
    </source>
</evidence>
<dbReference type="InterPro" id="IPR049326">
    <property type="entry name" value="Rhodopsin_dom_fungi"/>
</dbReference>
<feature type="compositionally biased region" description="Polar residues" evidence="6">
    <location>
        <begin position="415"/>
        <end position="437"/>
    </location>
</feature>
<dbReference type="Pfam" id="PF20684">
    <property type="entry name" value="Fung_rhodopsin"/>
    <property type="match status" value="1"/>
</dbReference>
<feature type="region of interest" description="Disordered" evidence="6">
    <location>
        <begin position="415"/>
        <end position="488"/>
    </location>
</feature>
<dbReference type="RefSeq" id="XP_037165118.1">
    <property type="nucleotide sequence ID" value="XM_037307858.1"/>
</dbReference>
<dbReference type="Proteomes" id="UP000578531">
    <property type="component" value="Unassembled WGS sequence"/>
</dbReference>
<keyword evidence="3 7" id="KW-1133">Transmembrane helix</keyword>
<keyword evidence="4 7" id="KW-0472">Membrane</keyword>
<feature type="transmembrane region" description="Helical" evidence="7">
    <location>
        <begin position="168"/>
        <end position="196"/>
    </location>
</feature>
<dbReference type="GeneID" id="59287607"/>
<feature type="region of interest" description="Disordered" evidence="6">
    <location>
        <begin position="336"/>
        <end position="363"/>
    </location>
</feature>
<feature type="domain" description="Rhodopsin" evidence="8">
    <location>
        <begin position="53"/>
        <end position="314"/>
    </location>
</feature>
<dbReference type="PANTHER" id="PTHR33048">
    <property type="entry name" value="PTH11-LIKE INTEGRAL MEMBRANE PROTEIN (AFU_ORTHOLOGUE AFUA_5G11245)"/>
    <property type="match status" value="1"/>
</dbReference>
<feature type="transmembrane region" description="Helical" evidence="7">
    <location>
        <begin position="216"/>
        <end position="239"/>
    </location>
</feature>
<comment type="similarity">
    <text evidence="5">Belongs to the SAT4 family.</text>
</comment>
<evidence type="ECO:0000313" key="10">
    <source>
        <dbReference type="Proteomes" id="UP000578531"/>
    </source>
</evidence>
<dbReference type="OrthoDB" id="444631at2759"/>
<comment type="caution">
    <text evidence="9">The sequence shown here is derived from an EMBL/GenBank/DDBJ whole genome shotgun (WGS) entry which is preliminary data.</text>
</comment>
<dbReference type="AlphaFoldDB" id="A0A8H6FVV9"/>
<evidence type="ECO:0000259" key="8">
    <source>
        <dbReference type="Pfam" id="PF20684"/>
    </source>
</evidence>
<keyword evidence="10" id="KW-1185">Reference proteome</keyword>
<keyword evidence="2 7" id="KW-0812">Transmembrane</keyword>
<feature type="transmembrane region" description="Helical" evidence="7">
    <location>
        <begin position="133"/>
        <end position="156"/>
    </location>
</feature>
<sequence>MTSPAEEAAFENYPLQPPPAGQTSNFTDPESRGPTIVILCSVFIGLMWPILILRLYSKVWVIRKFGWDDGRSSGFYSPYLCLHASVASALLAAVGNTAFAASAIWCIHDKVFGPHEWDVRAILLTSDVAKVQVLGSGAILYSLNMFFAKLALFLLYHRLFALNRWTRIAIYFGVALNGLFYLASCITLVILCIPRQRENWASPTYAARCYRAEVTGVIQGIFGLLSDIYIFILPLPVLFRLQMSLKKKLGITAVFFTGLIAIAASSIGLYFRIPESVNSDLTWNEPPASGMAVVEATAGVICGSVPHLPALFRRYSPQFSCITHLLRLSYRSRFKKRDANQSPDTRTASSKRPTQQKLQVDTEVLGSIKGEGKFLKSGRFSRIWGNRSPTALTRRETIIDNSGPTRRDYYEMGELSNQVSEPESSSGDAPSHQTSQLPAHKPEAPEQATVGEPATRPGYWDMLSIFRSTKKDSTHPSGTYLGSQSGHR</sequence>
<dbReference type="EMBL" id="JACCJC010000022">
    <property type="protein sequence ID" value="KAF6235751.1"/>
    <property type="molecule type" value="Genomic_DNA"/>
</dbReference>
<evidence type="ECO:0000256" key="6">
    <source>
        <dbReference type="SAM" id="MobiDB-lite"/>
    </source>
</evidence>
<evidence type="ECO:0000256" key="4">
    <source>
        <dbReference type="ARBA" id="ARBA00023136"/>
    </source>
</evidence>
<feature type="transmembrane region" description="Helical" evidence="7">
    <location>
        <begin position="251"/>
        <end position="271"/>
    </location>
</feature>
<feature type="transmembrane region" description="Helical" evidence="7">
    <location>
        <begin position="77"/>
        <end position="105"/>
    </location>
</feature>
<protein>
    <recommendedName>
        <fullName evidence="8">Rhodopsin domain-containing protein</fullName>
    </recommendedName>
</protein>
<evidence type="ECO:0000256" key="5">
    <source>
        <dbReference type="ARBA" id="ARBA00038359"/>
    </source>
</evidence>
<reference evidence="9 10" key="1">
    <citation type="journal article" date="2020" name="Genomics">
        <title>Complete, high-quality genomes from long-read metagenomic sequencing of two wolf lichen thalli reveals enigmatic genome architecture.</title>
        <authorList>
            <person name="McKenzie S.K."/>
            <person name="Walston R.F."/>
            <person name="Allen J.L."/>
        </authorList>
    </citation>
    <scope>NUCLEOTIDE SEQUENCE [LARGE SCALE GENOMIC DNA]</scope>
    <source>
        <strain evidence="9">WasteWater2</strain>
    </source>
</reference>
<accession>A0A8H6FVV9</accession>
<feature type="region of interest" description="Disordered" evidence="6">
    <location>
        <begin position="1"/>
        <end position="28"/>
    </location>
</feature>
<evidence type="ECO:0000256" key="3">
    <source>
        <dbReference type="ARBA" id="ARBA00022989"/>
    </source>
</evidence>
<feature type="compositionally biased region" description="Polar residues" evidence="6">
    <location>
        <begin position="475"/>
        <end position="488"/>
    </location>
</feature>
<proteinExistence type="inferred from homology"/>